<dbReference type="EMBL" id="CAJSTJ010000162">
    <property type="protein sequence ID" value="CAG7563804.1"/>
    <property type="molecule type" value="Genomic_DNA"/>
</dbReference>
<dbReference type="SMART" id="SM00225">
    <property type="entry name" value="BTB"/>
    <property type="match status" value="1"/>
</dbReference>
<sequence length="407" mass="44998">MKDSGEQTDALCASSLSSGLGKALIEGRYSDVTITCGSREFKVHRLVVCTQSAWFELAFTTPPKKRTIKNVEIKNVEPDVFQRFIEFLYTATYTLDGDTPAQEVASLKAEEIEARLKHLPGCALPAAEPERMQVDSPKRSVRRSTRLNSTTSSTGETTAPEQRQHEKPPLQAIEMALKLYQVAVTYGVRALQLHARDRFYMAGKGRWVTASWAAESYEATREFEEILLDIYAIQDADPLWQAVIMMIKSKVERDEMKKRMKQMTVEHPDLADCLVEHMRGTGDEITVAAHLRTAGSSPSAAMAAQFGRFLKGISAQQQQSTGLLTDVQDATVREGAATREAIAASAQETNINMNVLGQLVAEQRAFFAGVSAGNRPEVTKLFRSADNPDEGSHMRRACRYGVVAAFV</sequence>
<gene>
    <name evidence="3" type="ORF">FEQUK3_LOCUS9487</name>
</gene>
<accession>A0A8J2JE97</accession>
<dbReference type="Proteomes" id="UP000693738">
    <property type="component" value="Unassembled WGS sequence"/>
</dbReference>
<evidence type="ECO:0000256" key="1">
    <source>
        <dbReference type="SAM" id="MobiDB-lite"/>
    </source>
</evidence>
<dbReference type="CDD" id="cd18186">
    <property type="entry name" value="BTB_POZ_ZBTB_KLHL-like"/>
    <property type="match status" value="1"/>
</dbReference>
<evidence type="ECO:0000313" key="3">
    <source>
        <dbReference type="EMBL" id="CAG7563804.1"/>
    </source>
</evidence>
<dbReference type="Pfam" id="PF00651">
    <property type="entry name" value="BTB"/>
    <property type="match status" value="1"/>
</dbReference>
<dbReference type="PROSITE" id="PS50097">
    <property type="entry name" value="BTB"/>
    <property type="match status" value="1"/>
</dbReference>
<dbReference type="PANTHER" id="PTHR47843:SF5">
    <property type="entry name" value="BTB_POZ DOMAIN PROTEIN"/>
    <property type="match status" value="1"/>
</dbReference>
<organism evidence="3 4">
    <name type="scientific">Fusarium equiseti</name>
    <name type="common">Fusarium scirpi</name>
    <dbReference type="NCBI Taxonomy" id="61235"/>
    <lineage>
        <taxon>Eukaryota</taxon>
        <taxon>Fungi</taxon>
        <taxon>Dikarya</taxon>
        <taxon>Ascomycota</taxon>
        <taxon>Pezizomycotina</taxon>
        <taxon>Sordariomycetes</taxon>
        <taxon>Hypocreomycetidae</taxon>
        <taxon>Hypocreales</taxon>
        <taxon>Nectriaceae</taxon>
        <taxon>Fusarium</taxon>
        <taxon>Fusarium incarnatum-equiseti species complex</taxon>
    </lineage>
</organism>
<feature type="region of interest" description="Disordered" evidence="1">
    <location>
        <begin position="127"/>
        <end position="167"/>
    </location>
</feature>
<dbReference type="AlphaFoldDB" id="A0A8J2JE97"/>
<evidence type="ECO:0000259" key="2">
    <source>
        <dbReference type="PROSITE" id="PS50097"/>
    </source>
</evidence>
<evidence type="ECO:0000313" key="4">
    <source>
        <dbReference type="Proteomes" id="UP000693738"/>
    </source>
</evidence>
<dbReference type="InterPro" id="IPR000210">
    <property type="entry name" value="BTB/POZ_dom"/>
</dbReference>
<reference evidence="3" key="1">
    <citation type="submission" date="2021-05" db="EMBL/GenBank/DDBJ databases">
        <authorList>
            <person name="Khan N."/>
        </authorList>
    </citation>
    <scope>NUCLEOTIDE SEQUENCE</scope>
</reference>
<feature type="domain" description="BTB" evidence="2">
    <location>
        <begin position="30"/>
        <end position="97"/>
    </location>
</feature>
<dbReference type="PANTHER" id="PTHR47843">
    <property type="entry name" value="BTB DOMAIN-CONTAINING PROTEIN-RELATED"/>
    <property type="match status" value="1"/>
</dbReference>
<name>A0A8J2JE97_FUSEQ</name>
<protein>
    <recommendedName>
        <fullName evidence="2">BTB domain-containing protein</fullName>
    </recommendedName>
</protein>
<comment type="caution">
    <text evidence="3">The sequence shown here is derived from an EMBL/GenBank/DDBJ whole genome shotgun (WGS) entry which is preliminary data.</text>
</comment>
<feature type="compositionally biased region" description="Basic and acidic residues" evidence="1">
    <location>
        <begin position="128"/>
        <end position="138"/>
    </location>
</feature>
<proteinExistence type="predicted"/>